<evidence type="ECO:0000313" key="2">
    <source>
        <dbReference type="Proteomes" id="UP001058974"/>
    </source>
</evidence>
<dbReference type="Gramene" id="Psat03G0074100-T1">
    <property type="protein sequence ID" value="KAI5424664.1"/>
    <property type="gene ID" value="KIW84_030741"/>
</dbReference>
<keyword evidence="2" id="KW-1185">Reference proteome</keyword>
<sequence length="230" mass="26046">MRRLLHPVYRGDPESERTLRVLRRFQLIGHFPGSPTSCILADVPELEIDGELELDEEEAEVVMAYNDVIGISNDRARNIIDYTIFDPNAMNTRIIRPKIDIPHSKFKPMMFQILQTIGHWNGIIHKNLLKSNNMLEKELGKLGKEDVQHGGIISGPLCKSYIPEEPVEVLELSAELKKHSLSSVEVPPELKLKQLPAHLQYAYLEVGQKLPIIVAIDLSAEKKGYLLSIL</sequence>
<reference evidence="1 2" key="1">
    <citation type="journal article" date="2022" name="Nat. Genet.">
        <title>Improved pea reference genome and pan-genome highlight genomic features and evolutionary characteristics.</title>
        <authorList>
            <person name="Yang T."/>
            <person name="Liu R."/>
            <person name="Luo Y."/>
            <person name="Hu S."/>
            <person name="Wang D."/>
            <person name="Wang C."/>
            <person name="Pandey M.K."/>
            <person name="Ge S."/>
            <person name="Xu Q."/>
            <person name="Li N."/>
            <person name="Li G."/>
            <person name="Huang Y."/>
            <person name="Saxena R.K."/>
            <person name="Ji Y."/>
            <person name="Li M."/>
            <person name="Yan X."/>
            <person name="He Y."/>
            <person name="Liu Y."/>
            <person name="Wang X."/>
            <person name="Xiang C."/>
            <person name="Varshney R.K."/>
            <person name="Ding H."/>
            <person name="Gao S."/>
            <person name="Zong X."/>
        </authorList>
    </citation>
    <scope>NUCLEOTIDE SEQUENCE [LARGE SCALE GENOMIC DNA]</scope>
    <source>
        <strain evidence="1 2">cv. Zhongwan 6</strain>
    </source>
</reference>
<evidence type="ECO:0000313" key="1">
    <source>
        <dbReference type="EMBL" id="KAI5424664.1"/>
    </source>
</evidence>
<dbReference type="Proteomes" id="UP001058974">
    <property type="component" value="Chromosome 3"/>
</dbReference>
<name>A0A9D4XPA2_PEA</name>
<protein>
    <submittedName>
        <fullName evidence="1">Uncharacterized protein</fullName>
    </submittedName>
</protein>
<gene>
    <name evidence="1" type="ORF">KIW84_030741</name>
</gene>
<comment type="caution">
    <text evidence="1">The sequence shown here is derived from an EMBL/GenBank/DDBJ whole genome shotgun (WGS) entry which is preliminary data.</text>
</comment>
<accession>A0A9D4XPA2</accession>
<dbReference type="EMBL" id="JAMSHJ010000003">
    <property type="protein sequence ID" value="KAI5424664.1"/>
    <property type="molecule type" value="Genomic_DNA"/>
</dbReference>
<dbReference type="AlphaFoldDB" id="A0A9D4XPA2"/>
<organism evidence="1 2">
    <name type="scientific">Pisum sativum</name>
    <name type="common">Garden pea</name>
    <name type="synonym">Lathyrus oleraceus</name>
    <dbReference type="NCBI Taxonomy" id="3888"/>
    <lineage>
        <taxon>Eukaryota</taxon>
        <taxon>Viridiplantae</taxon>
        <taxon>Streptophyta</taxon>
        <taxon>Embryophyta</taxon>
        <taxon>Tracheophyta</taxon>
        <taxon>Spermatophyta</taxon>
        <taxon>Magnoliopsida</taxon>
        <taxon>eudicotyledons</taxon>
        <taxon>Gunneridae</taxon>
        <taxon>Pentapetalae</taxon>
        <taxon>rosids</taxon>
        <taxon>fabids</taxon>
        <taxon>Fabales</taxon>
        <taxon>Fabaceae</taxon>
        <taxon>Papilionoideae</taxon>
        <taxon>50 kb inversion clade</taxon>
        <taxon>NPAAA clade</taxon>
        <taxon>Hologalegina</taxon>
        <taxon>IRL clade</taxon>
        <taxon>Fabeae</taxon>
        <taxon>Lathyrus</taxon>
    </lineage>
</organism>
<proteinExistence type="predicted"/>